<gene>
    <name evidence="5" type="primary">Gl</name>
    <name evidence="5" type="ORF">AK812_SmicGene154</name>
</gene>
<evidence type="ECO:0000256" key="1">
    <source>
        <dbReference type="ARBA" id="ARBA00004496"/>
    </source>
</evidence>
<accession>A0A1Q9F799</accession>
<keyword evidence="2" id="KW-0963">Cytoplasm</keyword>
<feature type="domain" description="CAP-Gly" evidence="4">
    <location>
        <begin position="27"/>
        <end position="69"/>
    </location>
</feature>
<dbReference type="EMBL" id="LSRX01000002">
    <property type="protein sequence ID" value="OLQ15568.1"/>
    <property type="molecule type" value="Genomic_DNA"/>
</dbReference>
<dbReference type="Gene3D" id="2.30.30.190">
    <property type="entry name" value="CAP Gly-rich-like domain"/>
    <property type="match status" value="1"/>
</dbReference>
<dbReference type="SMART" id="SM01052">
    <property type="entry name" value="CAP_GLY"/>
    <property type="match status" value="1"/>
</dbReference>
<evidence type="ECO:0000256" key="3">
    <source>
        <dbReference type="SAM" id="MobiDB-lite"/>
    </source>
</evidence>
<evidence type="ECO:0000256" key="2">
    <source>
        <dbReference type="ARBA" id="ARBA00022490"/>
    </source>
</evidence>
<dbReference type="PROSITE" id="PS00845">
    <property type="entry name" value="CAP_GLY_1"/>
    <property type="match status" value="1"/>
</dbReference>
<dbReference type="Gene3D" id="1.20.5.190">
    <property type="match status" value="1"/>
</dbReference>
<feature type="compositionally biased region" description="Low complexity" evidence="3">
    <location>
        <begin position="105"/>
        <end position="124"/>
    </location>
</feature>
<name>A0A1Q9F799_SYMMI</name>
<comment type="caution">
    <text evidence="5">The sequence shown here is derived from an EMBL/GenBank/DDBJ whole genome shotgun (WGS) entry which is preliminary data.</text>
</comment>
<organism evidence="5 6">
    <name type="scientific">Symbiodinium microadriaticum</name>
    <name type="common">Dinoflagellate</name>
    <name type="synonym">Zooxanthella microadriatica</name>
    <dbReference type="NCBI Taxonomy" id="2951"/>
    <lineage>
        <taxon>Eukaryota</taxon>
        <taxon>Sar</taxon>
        <taxon>Alveolata</taxon>
        <taxon>Dinophyceae</taxon>
        <taxon>Suessiales</taxon>
        <taxon>Symbiodiniaceae</taxon>
        <taxon>Symbiodinium</taxon>
    </lineage>
</organism>
<dbReference type="PANTHER" id="PTHR18916">
    <property type="entry name" value="DYNACTIN 1-RELATED MICROTUBULE-BINDING"/>
    <property type="match status" value="1"/>
</dbReference>
<reference evidence="5 6" key="1">
    <citation type="submission" date="2016-02" db="EMBL/GenBank/DDBJ databases">
        <title>Genome analysis of coral dinoflagellate symbionts highlights evolutionary adaptations to a symbiotic lifestyle.</title>
        <authorList>
            <person name="Aranda M."/>
            <person name="Li Y."/>
            <person name="Liew Y.J."/>
            <person name="Baumgarten S."/>
            <person name="Simakov O."/>
            <person name="Wilson M."/>
            <person name="Piel J."/>
            <person name="Ashoor H."/>
            <person name="Bougouffa S."/>
            <person name="Bajic V.B."/>
            <person name="Ryu T."/>
            <person name="Ravasi T."/>
            <person name="Bayer T."/>
            <person name="Micklem G."/>
            <person name="Kim H."/>
            <person name="Bhak J."/>
            <person name="Lajeunesse T.C."/>
            <person name="Voolstra C.R."/>
        </authorList>
    </citation>
    <scope>NUCLEOTIDE SEQUENCE [LARGE SCALE GENOMIC DNA]</scope>
    <source>
        <strain evidence="5 6">CCMP2467</strain>
    </source>
</reference>
<evidence type="ECO:0000313" key="6">
    <source>
        <dbReference type="Proteomes" id="UP000186817"/>
    </source>
</evidence>
<proteinExistence type="predicted"/>
<dbReference type="GO" id="GO:0005634">
    <property type="term" value="C:nucleus"/>
    <property type="evidence" value="ECO:0007669"/>
    <property type="project" value="TreeGrafter"/>
</dbReference>
<feature type="compositionally biased region" description="Basic and acidic residues" evidence="3">
    <location>
        <begin position="126"/>
        <end position="139"/>
    </location>
</feature>
<keyword evidence="6" id="KW-1185">Reference proteome</keyword>
<dbReference type="InterPro" id="IPR000938">
    <property type="entry name" value="CAP-Gly_domain"/>
</dbReference>
<dbReference type="SUPFAM" id="SSF74924">
    <property type="entry name" value="Cap-Gly domain"/>
    <property type="match status" value="1"/>
</dbReference>
<dbReference type="GO" id="GO:0035371">
    <property type="term" value="C:microtubule plus-end"/>
    <property type="evidence" value="ECO:0007669"/>
    <property type="project" value="TreeGrafter"/>
</dbReference>
<dbReference type="GO" id="GO:0031122">
    <property type="term" value="P:cytoplasmic microtubule organization"/>
    <property type="evidence" value="ECO:0007669"/>
    <property type="project" value="TreeGrafter"/>
</dbReference>
<dbReference type="OrthoDB" id="431812at2759"/>
<dbReference type="InterPro" id="IPR036859">
    <property type="entry name" value="CAP-Gly_dom_sf"/>
</dbReference>
<feature type="region of interest" description="Disordered" evidence="3">
    <location>
        <begin position="76"/>
        <end position="139"/>
    </location>
</feature>
<protein>
    <submittedName>
        <fullName evidence="5">Dynactin subunit 1</fullName>
    </submittedName>
</protein>
<evidence type="ECO:0000259" key="4">
    <source>
        <dbReference type="PROSITE" id="PS50245"/>
    </source>
</evidence>
<dbReference type="GO" id="GO:0005938">
    <property type="term" value="C:cell cortex"/>
    <property type="evidence" value="ECO:0007669"/>
    <property type="project" value="TreeGrafter"/>
</dbReference>
<dbReference type="GO" id="GO:0051010">
    <property type="term" value="F:microtubule plus-end binding"/>
    <property type="evidence" value="ECO:0007669"/>
    <property type="project" value="TreeGrafter"/>
</dbReference>
<dbReference type="PROSITE" id="PS50245">
    <property type="entry name" value="CAP_GLY_2"/>
    <property type="match status" value="1"/>
</dbReference>
<dbReference type="PROSITE" id="PS50096">
    <property type="entry name" value="IQ"/>
    <property type="match status" value="1"/>
</dbReference>
<evidence type="ECO:0000313" key="5">
    <source>
        <dbReference type="EMBL" id="OLQ15568.1"/>
    </source>
</evidence>
<sequence length="571" mass="62629">MAATPWQVGDRVTIAQTQLCGTIKFIGVTEFAGGEWMGIELDEKAGKNNGCVKGKAYFDCQPDYGIFVRPTAVARIPPGSRRRSSAVPDPTLQPPSAPASPMKQALLGLPSPSAAAAARRSSLRTSRREEEGDRSREIQKASVQLELAGAMEDHDVDAIRRMLPAAQNLGIAREEIAAAKRILSWELKQSMQMEVNAVSRSVSELSEAVGRLEAVSPTPANPTSSAVSRLGEELQKRVWQKLESKIHEIVDGALSRASTRAGKTASHPLEAYGFEDFDLNGDGIVTRDIFEEARKKIMAGHLEEPRKATANCEPPTLSRPSEPKATKCLLRYLYSRAAPRLKALENHAATRFVVGRLLSRGLQRALMLGPAPDALADSKRDIAAIRASRLRIEDATRKAEEIVHAASTRVQAAARGRLVRREKDLVKKSTITLQRALRRLKLRRQGKKVDFSVVVAAATEQRKEWAMEFQRVALDGTLEERAFIEALLRSSPTKVSQVQAEKLWAGFLEHSEVPGPMAISTFWAICEAVEQGDELAADFADIPVEEYASYGCQATPQSEEQMRAAQRIQAA</sequence>
<dbReference type="Proteomes" id="UP000186817">
    <property type="component" value="Unassembled WGS sequence"/>
</dbReference>
<comment type="subcellular location">
    <subcellularLocation>
        <location evidence="1">Cytoplasm</location>
    </subcellularLocation>
</comment>
<dbReference type="AlphaFoldDB" id="A0A1Q9F799"/>
<dbReference type="PANTHER" id="PTHR18916:SF85">
    <property type="entry name" value="TUBULIN-FOLDING COFACTOR B"/>
    <property type="match status" value="1"/>
</dbReference>
<dbReference type="Pfam" id="PF01302">
    <property type="entry name" value="CAP_GLY"/>
    <property type="match status" value="1"/>
</dbReference>